<dbReference type="EMBL" id="BK015806">
    <property type="protein sequence ID" value="DAE26027.1"/>
    <property type="molecule type" value="Genomic_DNA"/>
</dbReference>
<organism evidence="2">
    <name type="scientific">Siphoviridae sp. ctyjS2</name>
    <dbReference type="NCBI Taxonomy" id="2827284"/>
    <lineage>
        <taxon>Viruses</taxon>
        <taxon>Duplodnaviria</taxon>
        <taxon>Heunggongvirae</taxon>
        <taxon>Uroviricota</taxon>
        <taxon>Caudoviricetes</taxon>
    </lineage>
</organism>
<name>A0A8S5R4I7_9CAUD</name>
<evidence type="ECO:0000256" key="1">
    <source>
        <dbReference type="SAM" id="Phobius"/>
    </source>
</evidence>
<proteinExistence type="predicted"/>
<keyword evidence="1" id="KW-0472">Membrane</keyword>
<keyword evidence="1" id="KW-1133">Transmembrane helix</keyword>
<protein>
    <submittedName>
        <fullName evidence="2">Uncharacterized protein</fullName>
    </submittedName>
</protein>
<accession>A0A8S5R4I7</accession>
<keyword evidence="1" id="KW-0812">Transmembrane</keyword>
<evidence type="ECO:0000313" key="2">
    <source>
        <dbReference type="EMBL" id="DAE26027.1"/>
    </source>
</evidence>
<feature type="transmembrane region" description="Helical" evidence="1">
    <location>
        <begin position="12"/>
        <end position="32"/>
    </location>
</feature>
<sequence length="33" mass="3811">MSKLLSNQMIINSLYLFPFLPLILLFLLLQCLG</sequence>
<reference evidence="2" key="1">
    <citation type="journal article" date="2021" name="Proc. Natl. Acad. Sci. U.S.A.">
        <title>A Catalog of Tens of Thousands of Viruses from Human Metagenomes Reveals Hidden Associations with Chronic Diseases.</title>
        <authorList>
            <person name="Tisza M.J."/>
            <person name="Buck C.B."/>
        </authorList>
    </citation>
    <scope>NUCLEOTIDE SEQUENCE</scope>
    <source>
        <strain evidence="2">CtyjS2</strain>
    </source>
</reference>